<sequence length="88" mass="10066">MHFISLALLLKKSKTMEFNSVEVVGYLASLFVLLSFFRKDIRQLRIVNSIGCTLFIIYGFLLMSIPIIITNIAILLVNGYYLFVKKTS</sequence>
<evidence type="ECO:0000256" key="1">
    <source>
        <dbReference type="SAM" id="Phobius"/>
    </source>
</evidence>
<keyword evidence="1" id="KW-0472">Membrane</keyword>
<protein>
    <submittedName>
        <fullName evidence="2">Uroporphyrinogen decarboxylase</fullName>
    </submittedName>
</protein>
<dbReference type="Proteomes" id="UP001596043">
    <property type="component" value="Unassembled WGS sequence"/>
</dbReference>
<feature type="transmembrane region" description="Helical" evidence="1">
    <location>
        <begin position="20"/>
        <end position="37"/>
    </location>
</feature>
<dbReference type="EMBL" id="JBHSFV010000008">
    <property type="protein sequence ID" value="MFC4634960.1"/>
    <property type="molecule type" value="Genomic_DNA"/>
</dbReference>
<dbReference type="RefSeq" id="WP_379979881.1">
    <property type="nucleotide sequence ID" value="NZ_JBHSFV010000008.1"/>
</dbReference>
<evidence type="ECO:0000313" key="3">
    <source>
        <dbReference type="Proteomes" id="UP001596043"/>
    </source>
</evidence>
<keyword evidence="3" id="KW-1185">Reference proteome</keyword>
<comment type="caution">
    <text evidence="2">The sequence shown here is derived from an EMBL/GenBank/DDBJ whole genome shotgun (WGS) entry which is preliminary data.</text>
</comment>
<accession>A0ABV9HZN6</accession>
<keyword evidence="1" id="KW-1133">Transmembrane helix</keyword>
<reference evidence="3" key="1">
    <citation type="journal article" date="2019" name="Int. J. Syst. Evol. Microbiol.">
        <title>The Global Catalogue of Microorganisms (GCM) 10K type strain sequencing project: providing services to taxonomists for standard genome sequencing and annotation.</title>
        <authorList>
            <consortium name="The Broad Institute Genomics Platform"/>
            <consortium name="The Broad Institute Genome Sequencing Center for Infectious Disease"/>
            <person name="Wu L."/>
            <person name="Ma J."/>
        </authorList>
    </citation>
    <scope>NUCLEOTIDE SEQUENCE [LARGE SCALE GENOMIC DNA]</scope>
    <source>
        <strain evidence="3">YJ-61-S</strain>
    </source>
</reference>
<keyword evidence="1" id="KW-0812">Transmembrane</keyword>
<feature type="transmembrane region" description="Helical" evidence="1">
    <location>
        <begin position="67"/>
        <end position="84"/>
    </location>
</feature>
<name>A0ABV9HZN6_9FLAO</name>
<organism evidence="2 3">
    <name type="scientific">Dokdonia ponticola</name>
    <dbReference type="NCBI Taxonomy" id="2041041"/>
    <lineage>
        <taxon>Bacteria</taxon>
        <taxon>Pseudomonadati</taxon>
        <taxon>Bacteroidota</taxon>
        <taxon>Flavobacteriia</taxon>
        <taxon>Flavobacteriales</taxon>
        <taxon>Flavobacteriaceae</taxon>
        <taxon>Dokdonia</taxon>
    </lineage>
</organism>
<feature type="transmembrane region" description="Helical" evidence="1">
    <location>
        <begin position="44"/>
        <end position="61"/>
    </location>
</feature>
<gene>
    <name evidence="2" type="ORF">ACFO3O_13650</name>
</gene>
<proteinExistence type="predicted"/>
<evidence type="ECO:0000313" key="2">
    <source>
        <dbReference type="EMBL" id="MFC4634960.1"/>
    </source>
</evidence>